<evidence type="ECO:0000313" key="2">
    <source>
        <dbReference type="Proteomes" id="UP000230732"/>
    </source>
</evidence>
<accession>A0A2M7Q6F1</accession>
<dbReference type="EMBL" id="PFKX01000022">
    <property type="protein sequence ID" value="PIY58682.1"/>
    <property type="molecule type" value="Genomic_DNA"/>
</dbReference>
<organism evidence="1 2">
    <name type="scientific">Candidatus Yonathbacteria bacterium CG_4_10_14_0_8_um_filter_43_17</name>
    <dbReference type="NCBI Taxonomy" id="1975099"/>
    <lineage>
        <taxon>Bacteria</taxon>
        <taxon>Candidatus Yonathiibacteriota</taxon>
    </lineage>
</organism>
<protein>
    <submittedName>
        <fullName evidence="1">Uncharacterized protein</fullName>
    </submittedName>
</protein>
<proteinExistence type="predicted"/>
<sequence length="175" mass="20440">MDNNANFDFVQDLSLRKNLVDSIKFLSFLWALRDSKNENSQEIDRTIMLYSASIIEALLLDFCKRKTIQFPEEKYAHEQTISKSFPAHIDDEKFTNGRIILAIKSEKKKPDNVITFENLLEKLGEFLGKRLTRDIYALKDTRNTLHLSKSRKIIEIKETEKSMNNVLKVIQKVSK</sequence>
<evidence type="ECO:0000313" key="1">
    <source>
        <dbReference type="EMBL" id="PIY58682.1"/>
    </source>
</evidence>
<dbReference type="AlphaFoldDB" id="A0A2M7Q6F1"/>
<gene>
    <name evidence="1" type="ORF">COY98_00720</name>
</gene>
<name>A0A2M7Q6F1_9BACT</name>
<dbReference type="Proteomes" id="UP000230732">
    <property type="component" value="Unassembled WGS sequence"/>
</dbReference>
<reference evidence="2" key="1">
    <citation type="submission" date="2017-09" db="EMBL/GenBank/DDBJ databases">
        <title>Depth-based differentiation of microbial function through sediment-hosted aquifers and enrichment of novel symbionts in the deep terrestrial subsurface.</title>
        <authorList>
            <person name="Probst A.J."/>
            <person name="Ladd B."/>
            <person name="Jarett J.K."/>
            <person name="Geller-Mcgrath D.E."/>
            <person name="Sieber C.M.K."/>
            <person name="Emerson J.B."/>
            <person name="Anantharaman K."/>
            <person name="Thomas B.C."/>
            <person name="Malmstrom R."/>
            <person name="Stieglmeier M."/>
            <person name="Klingl A."/>
            <person name="Woyke T."/>
            <person name="Ryan C.M."/>
            <person name="Banfield J.F."/>
        </authorList>
    </citation>
    <scope>NUCLEOTIDE SEQUENCE [LARGE SCALE GENOMIC DNA]</scope>
</reference>
<comment type="caution">
    <text evidence="1">The sequence shown here is derived from an EMBL/GenBank/DDBJ whole genome shotgun (WGS) entry which is preliminary data.</text>
</comment>